<evidence type="ECO:0000256" key="6">
    <source>
        <dbReference type="ARBA" id="ARBA00022977"/>
    </source>
</evidence>
<keyword evidence="6" id="KW-0784">Thiamine biosynthesis</keyword>
<dbReference type="InterPro" id="IPR029056">
    <property type="entry name" value="Ribokinase-like"/>
</dbReference>
<evidence type="ECO:0000256" key="4">
    <source>
        <dbReference type="ARBA" id="ARBA00003848"/>
    </source>
</evidence>
<organism evidence="9 10">
    <name type="scientific">Mobiluncus porci</name>
    <dbReference type="NCBI Taxonomy" id="2652278"/>
    <lineage>
        <taxon>Bacteria</taxon>
        <taxon>Bacillati</taxon>
        <taxon>Actinomycetota</taxon>
        <taxon>Actinomycetes</taxon>
        <taxon>Actinomycetales</taxon>
        <taxon>Actinomycetaceae</taxon>
        <taxon>Mobiluncus</taxon>
    </lineage>
</organism>
<keyword evidence="7" id="KW-0511">Multifunctional enzyme</keyword>
<evidence type="ECO:0000256" key="5">
    <source>
        <dbReference type="ARBA" id="ARBA00004769"/>
    </source>
</evidence>
<comment type="pathway">
    <text evidence="5">Cofactor biosynthesis; thiamine diphosphate biosynthesis; 4-amino-2-methyl-5-diphosphomethylpyrimidine from 5-amino-1-(5-phospho-D-ribosyl)imidazole: step 3/3.</text>
</comment>
<dbReference type="GO" id="GO:0005829">
    <property type="term" value="C:cytosol"/>
    <property type="evidence" value="ECO:0007669"/>
    <property type="project" value="TreeGrafter"/>
</dbReference>
<comment type="caution">
    <text evidence="9">The sequence shown here is derived from an EMBL/GenBank/DDBJ whole genome shotgun (WGS) entry which is preliminary data.</text>
</comment>
<protein>
    <submittedName>
        <fullName evidence="9">Hydroxymethylpyrimidine/phosphomethylpyrimidine kinase</fullName>
    </submittedName>
</protein>
<dbReference type="InterPro" id="IPR022998">
    <property type="entry name" value="ThiamineP_synth_TenI"/>
</dbReference>
<dbReference type="GO" id="GO:0009229">
    <property type="term" value="P:thiamine diphosphate biosynthetic process"/>
    <property type="evidence" value="ECO:0007669"/>
    <property type="project" value="UniProtKB-UniPathway"/>
</dbReference>
<dbReference type="UniPathway" id="UPA00060">
    <property type="reaction ID" value="UER00138"/>
</dbReference>
<dbReference type="InterPro" id="IPR004399">
    <property type="entry name" value="HMP/HMP-P_kinase_dom"/>
</dbReference>
<dbReference type="CDD" id="cd01169">
    <property type="entry name" value="HMPP_kinase"/>
    <property type="match status" value="1"/>
</dbReference>
<dbReference type="Gene3D" id="3.40.1190.20">
    <property type="match status" value="1"/>
</dbReference>
<dbReference type="GO" id="GO:0008902">
    <property type="term" value="F:hydroxymethylpyrimidine kinase activity"/>
    <property type="evidence" value="ECO:0007669"/>
    <property type="project" value="UniProtKB-EC"/>
</dbReference>
<dbReference type="Proteomes" id="UP000442535">
    <property type="component" value="Unassembled WGS sequence"/>
</dbReference>
<dbReference type="InterPro" id="IPR013749">
    <property type="entry name" value="PM/HMP-P_kinase-1"/>
</dbReference>
<dbReference type="GO" id="GO:0009228">
    <property type="term" value="P:thiamine biosynthetic process"/>
    <property type="evidence" value="ECO:0007669"/>
    <property type="project" value="UniProtKB-KW"/>
</dbReference>
<dbReference type="Pfam" id="PF08543">
    <property type="entry name" value="Phos_pyr_kin"/>
    <property type="match status" value="1"/>
</dbReference>
<dbReference type="SUPFAM" id="SSF51391">
    <property type="entry name" value="Thiamin phosphate synthase"/>
    <property type="match status" value="1"/>
</dbReference>
<sequence length="254" mass="27355">MTDRRWLDGRSLLGDVSAAINGGASFIQLREKTLEHDDFYREAVEIQALCHSRRVPFLVNDNVEIALEMNADGVHVGQDDMEAGHVVTDPVMVSTSGSKLISDDAISVLKAELFGLSELITPNLPEGEALVERPIQTPDDMIAAAKEISETYHTAVLLKGGHHLNDANDLLLAGGDYRWFEGERIDTNNTHGTGCTLSSAIAANLAKGFDLGQSIECAKDFITGELGYGLDLGAGSGPMNHAFDLRGRFAEGMN</sequence>
<dbReference type="PANTHER" id="PTHR20858">
    <property type="entry name" value="PHOSPHOMETHYLPYRIMIDINE KINASE"/>
    <property type="match status" value="1"/>
</dbReference>
<dbReference type="AlphaFoldDB" id="A0A7K0K5G7"/>
<comment type="catalytic activity">
    <reaction evidence="1">
        <text>4-amino-5-hydroxymethyl-2-methylpyrimidine + ATP = 4-amino-2-methyl-5-(phosphooxymethyl)pyrimidine + ADP + H(+)</text>
        <dbReference type="Rhea" id="RHEA:23096"/>
        <dbReference type="ChEBI" id="CHEBI:15378"/>
        <dbReference type="ChEBI" id="CHEBI:16892"/>
        <dbReference type="ChEBI" id="CHEBI:30616"/>
        <dbReference type="ChEBI" id="CHEBI:58354"/>
        <dbReference type="ChEBI" id="CHEBI:456216"/>
        <dbReference type="EC" id="2.7.1.49"/>
    </reaction>
</comment>
<comment type="catalytic activity">
    <reaction evidence="2">
        <text>4-amino-2-methyl-5-(phosphooxymethyl)pyrimidine + ATP = 4-amino-2-methyl-5-(diphosphooxymethyl)pyrimidine + ADP</text>
        <dbReference type="Rhea" id="RHEA:19893"/>
        <dbReference type="ChEBI" id="CHEBI:30616"/>
        <dbReference type="ChEBI" id="CHEBI:57841"/>
        <dbReference type="ChEBI" id="CHEBI:58354"/>
        <dbReference type="ChEBI" id="CHEBI:456216"/>
        <dbReference type="EC" id="2.7.4.7"/>
    </reaction>
</comment>
<evidence type="ECO:0000256" key="2">
    <source>
        <dbReference type="ARBA" id="ARBA00000565"/>
    </source>
</evidence>
<dbReference type="CDD" id="cd00564">
    <property type="entry name" value="TMP_TenI"/>
    <property type="match status" value="1"/>
</dbReference>
<gene>
    <name evidence="9" type="ORF">FYJ63_08600</name>
</gene>
<evidence type="ECO:0000256" key="3">
    <source>
        <dbReference type="ARBA" id="ARBA00001946"/>
    </source>
</evidence>
<keyword evidence="9" id="KW-0418">Kinase</keyword>
<dbReference type="PANTHER" id="PTHR20858:SF17">
    <property type="entry name" value="HYDROXYMETHYLPYRIMIDINE_PHOSPHOMETHYLPYRIMIDINE KINASE THI20-RELATED"/>
    <property type="match status" value="1"/>
</dbReference>
<comment type="function">
    <text evidence="4">Catalyzes the phosphorylation of hydroxymethylpyrimidine phosphate (HMP-P) to HMP-PP, and of HMP to HMP-P.</text>
</comment>
<reference evidence="9 10" key="1">
    <citation type="submission" date="2019-08" db="EMBL/GenBank/DDBJ databases">
        <title>In-depth cultivation of the pig gut microbiome towards novel bacterial diversity and tailored functional studies.</title>
        <authorList>
            <person name="Wylensek D."/>
            <person name="Hitch T.C.A."/>
            <person name="Clavel T."/>
        </authorList>
    </citation>
    <scope>NUCLEOTIDE SEQUENCE [LARGE SCALE GENOMIC DNA]</scope>
    <source>
        <strain evidence="9 10">RF-GAM-744-WT-7</strain>
    </source>
</reference>
<name>A0A7K0K5G7_9ACTO</name>
<evidence type="ECO:0000313" key="9">
    <source>
        <dbReference type="EMBL" id="MST50285.1"/>
    </source>
</evidence>
<feature type="domain" description="Pyridoxamine kinase/Phosphomethylpyrimidine kinase" evidence="8">
    <location>
        <begin position="80"/>
        <end position="240"/>
    </location>
</feature>
<dbReference type="EMBL" id="VUMY01000016">
    <property type="protein sequence ID" value="MST50285.1"/>
    <property type="molecule type" value="Genomic_DNA"/>
</dbReference>
<proteinExistence type="predicted"/>
<keyword evidence="9" id="KW-0808">Transferase</keyword>
<dbReference type="SUPFAM" id="SSF53613">
    <property type="entry name" value="Ribokinase-like"/>
    <property type="match status" value="1"/>
</dbReference>
<comment type="cofactor">
    <cofactor evidence="3">
        <name>Mg(2+)</name>
        <dbReference type="ChEBI" id="CHEBI:18420"/>
    </cofactor>
</comment>
<accession>A0A7K0K5G7</accession>
<evidence type="ECO:0000256" key="7">
    <source>
        <dbReference type="ARBA" id="ARBA00023268"/>
    </source>
</evidence>
<evidence type="ECO:0000313" key="10">
    <source>
        <dbReference type="Proteomes" id="UP000442535"/>
    </source>
</evidence>
<dbReference type="InterPro" id="IPR036206">
    <property type="entry name" value="ThiamineP_synth_sf"/>
</dbReference>
<evidence type="ECO:0000256" key="1">
    <source>
        <dbReference type="ARBA" id="ARBA00000151"/>
    </source>
</evidence>
<evidence type="ECO:0000259" key="8">
    <source>
        <dbReference type="Pfam" id="PF08543"/>
    </source>
</evidence>
<dbReference type="GO" id="GO:0008972">
    <property type="term" value="F:phosphomethylpyrimidine kinase activity"/>
    <property type="evidence" value="ECO:0007669"/>
    <property type="project" value="UniProtKB-EC"/>
</dbReference>
<keyword evidence="10" id="KW-1185">Reference proteome</keyword>